<feature type="chain" id="PRO_5002895910" evidence="2">
    <location>
        <begin position="18"/>
        <end position="336"/>
    </location>
</feature>
<evidence type="ECO:0000256" key="2">
    <source>
        <dbReference type="SAM" id="SignalP"/>
    </source>
</evidence>
<comment type="caution">
    <text evidence="3">The sequence shown here is derived from an EMBL/GenBank/DDBJ whole genome shotgun (WGS) entry which is preliminary data.</text>
</comment>
<sequence length="336" mass="32090">MLSAVAILVGGMTAAHAAPKVVSQPGTQQQQAATAPVADQTPAYQAPAAQQIATPVQRVEVVRYVPGVSQAVQPVVVKNVITKKVVYETSPGLAMVSPGGSRVLNPVNVAQTFERNIRSEDRGTLESAGGAAAGGAVAGGIAGTAVGAAGGAAAGAAAGAGAGVAICGLTTAGAVAAPPAAPLAAGCWAAGPAIVGPAIVGTVGATAGALAGAPTGAFLGAQAGASAVPGGRAAFDRTVADTTWDLESQARVAQGAEPLAGQKPGDSMPSGPQAAAATTPVLPTPELPTVPVAAMSSAPQNIPVSVPAGQLPQWPTVSSMAQPAPAFGLPTTPFAA</sequence>
<evidence type="ECO:0000313" key="3">
    <source>
        <dbReference type="EMBL" id="EEG27701.1"/>
    </source>
</evidence>
<name>C0E176_9CORY</name>
<dbReference type="EMBL" id="ACEB01000007">
    <property type="protein sequence ID" value="EEG27701.1"/>
    <property type="molecule type" value="Genomic_DNA"/>
</dbReference>
<accession>C0E176</accession>
<gene>
    <name evidence="3" type="ORF">CORMATOL_00726</name>
</gene>
<feature type="region of interest" description="Disordered" evidence="1">
    <location>
        <begin position="258"/>
        <end position="279"/>
    </location>
</feature>
<dbReference type="HOGENOM" id="CLU_825667_0_0_11"/>
<protein>
    <submittedName>
        <fullName evidence="3">Uncharacterized protein</fullName>
    </submittedName>
</protein>
<organism evidence="3 4">
    <name type="scientific">Corynebacterium matruchotii ATCC 33806</name>
    <dbReference type="NCBI Taxonomy" id="566549"/>
    <lineage>
        <taxon>Bacteria</taxon>
        <taxon>Bacillati</taxon>
        <taxon>Actinomycetota</taxon>
        <taxon>Actinomycetes</taxon>
        <taxon>Mycobacteriales</taxon>
        <taxon>Corynebacteriaceae</taxon>
        <taxon>Corynebacterium</taxon>
    </lineage>
</organism>
<evidence type="ECO:0000313" key="4">
    <source>
        <dbReference type="Proteomes" id="UP000006247"/>
    </source>
</evidence>
<dbReference type="Proteomes" id="UP000006247">
    <property type="component" value="Unassembled WGS sequence"/>
</dbReference>
<reference evidence="3 4" key="1">
    <citation type="submission" date="2009-01" db="EMBL/GenBank/DDBJ databases">
        <authorList>
            <person name="Fulton L."/>
            <person name="Clifton S."/>
            <person name="Chinwalla A.T."/>
            <person name="Mitreva M."/>
            <person name="Sodergren E."/>
            <person name="Weinstock G."/>
            <person name="Clifton S."/>
            <person name="Dooling D.J."/>
            <person name="Fulton B."/>
            <person name="Minx P."/>
            <person name="Pepin K.H."/>
            <person name="Johnson M."/>
            <person name="Bhonagiri V."/>
            <person name="Nash W.E."/>
            <person name="Mardis E.R."/>
            <person name="Wilson R.K."/>
        </authorList>
    </citation>
    <scope>NUCLEOTIDE SEQUENCE [LARGE SCALE GENOMIC DNA]</scope>
    <source>
        <strain evidence="3 4">ATCC 33806</strain>
    </source>
</reference>
<keyword evidence="2" id="KW-0732">Signal</keyword>
<feature type="signal peptide" evidence="2">
    <location>
        <begin position="1"/>
        <end position="17"/>
    </location>
</feature>
<dbReference type="AlphaFoldDB" id="C0E176"/>
<proteinExistence type="predicted"/>
<evidence type="ECO:0000256" key="1">
    <source>
        <dbReference type="SAM" id="MobiDB-lite"/>
    </source>
</evidence>